<keyword evidence="2" id="KW-1185">Reference proteome</keyword>
<dbReference type="AlphaFoldDB" id="A0A0D6P4M7"/>
<dbReference type="PANTHER" id="PTHR40260">
    <property type="entry name" value="BLR8190 PROTEIN"/>
    <property type="match status" value="1"/>
</dbReference>
<dbReference type="EMBL" id="BANB01000148">
    <property type="protein sequence ID" value="GAN76710.1"/>
    <property type="molecule type" value="Genomic_DNA"/>
</dbReference>
<dbReference type="Proteomes" id="UP000032680">
    <property type="component" value="Unassembled WGS sequence"/>
</dbReference>
<evidence type="ECO:0000313" key="1">
    <source>
        <dbReference type="EMBL" id="GAN76710.1"/>
    </source>
</evidence>
<gene>
    <name evidence="1" type="ORF">Asru_0148_03</name>
</gene>
<organism evidence="1 2">
    <name type="scientific">Acidisphaera rubrifaciens HS-AP3</name>
    <dbReference type="NCBI Taxonomy" id="1231350"/>
    <lineage>
        <taxon>Bacteria</taxon>
        <taxon>Pseudomonadati</taxon>
        <taxon>Pseudomonadota</taxon>
        <taxon>Alphaproteobacteria</taxon>
        <taxon>Acetobacterales</taxon>
        <taxon>Acetobacteraceae</taxon>
        <taxon>Acidisphaera</taxon>
    </lineage>
</organism>
<name>A0A0D6P4M7_9PROT</name>
<reference evidence="1 2" key="1">
    <citation type="submission" date="2012-11" db="EMBL/GenBank/DDBJ databases">
        <title>Whole genome sequence of Acidisphaera rubrifaciens HS-AP3.</title>
        <authorList>
            <person name="Azuma Y."/>
            <person name="Higashiura N."/>
            <person name="Hirakawa H."/>
            <person name="Matsushita K."/>
        </authorList>
    </citation>
    <scope>NUCLEOTIDE SEQUENCE [LARGE SCALE GENOMIC DNA]</scope>
    <source>
        <strain evidence="1 2">HS-AP3</strain>
    </source>
</reference>
<dbReference type="PANTHER" id="PTHR40260:SF2">
    <property type="entry name" value="BLR8190 PROTEIN"/>
    <property type="match status" value="1"/>
</dbReference>
<dbReference type="NCBIfam" id="TIGR02118">
    <property type="entry name" value="EthD family reductase"/>
    <property type="match status" value="1"/>
</dbReference>
<dbReference type="RefSeq" id="WP_048860581.1">
    <property type="nucleotide sequence ID" value="NZ_BANB01000148.1"/>
</dbReference>
<proteinExistence type="predicted"/>
<dbReference type="Gene3D" id="3.30.70.100">
    <property type="match status" value="1"/>
</dbReference>
<dbReference type="OrthoDB" id="5343971at2"/>
<comment type="caution">
    <text evidence="1">The sequence shown here is derived from an EMBL/GenBank/DDBJ whole genome shotgun (WGS) entry which is preliminary data.</text>
</comment>
<dbReference type="InterPro" id="IPR009799">
    <property type="entry name" value="EthD_dom"/>
</dbReference>
<dbReference type="SUPFAM" id="SSF54909">
    <property type="entry name" value="Dimeric alpha+beta barrel"/>
    <property type="match status" value="1"/>
</dbReference>
<evidence type="ECO:0000313" key="2">
    <source>
        <dbReference type="Proteomes" id="UP000032680"/>
    </source>
</evidence>
<accession>A0A0D6P4M7</accession>
<dbReference type="GO" id="GO:0016491">
    <property type="term" value="F:oxidoreductase activity"/>
    <property type="evidence" value="ECO:0007669"/>
    <property type="project" value="InterPro"/>
</dbReference>
<dbReference type="InterPro" id="IPR011008">
    <property type="entry name" value="Dimeric_a/b-barrel"/>
</dbReference>
<sequence>MFTVVVMYPAGGKFDLGYYMKTHMPLVDARWRGLGLKDWTVTKINGAPNGAPTYQVITTLTFDSGESFQKAVAAHGPEVMGDIPNFTDVQAVMQLGEPVAA</sequence>
<protein>
    <submittedName>
        <fullName evidence="1">Ethyl tert-butyl ether degradation EthD</fullName>
    </submittedName>
</protein>